<feature type="non-terminal residue" evidence="1">
    <location>
        <position position="1"/>
    </location>
</feature>
<evidence type="ECO:0000313" key="1">
    <source>
        <dbReference type="EMBL" id="CDW31255.1"/>
    </source>
</evidence>
<name>A0A0K2TZH7_LEPSM</name>
<dbReference type="AlphaFoldDB" id="A0A0K2TZH7"/>
<proteinExistence type="predicted"/>
<sequence>LIVVVVSVGNHPANRNFYTELICGDELQATIPHPHNSTRKVHLLFDPVHNFKTFTTVFGGNTSSTFLWIYSVPKPSLRPTTETFVATKHT</sequence>
<accession>A0A0K2TZH7</accession>
<reference evidence="1" key="1">
    <citation type="submission" date="2014-05" db="EMBL/GenBank/DDBJ databases">
        <authorList>
            <person name="Chronopoulou M."/>
        </authorList>
    </citation>
    <scope>NUCLEOTIDE SEQUENCE</scope>
    <source>
        <tissue evidence="1">Whole organism</tissue>
    </source>
</reference>
<dbReference type="EMBL" id="HACA01013894">
    <property type="protein sequence ID" value="CDW31255.1"/>
    <property type="molecule type" value="Transcribed_RNA"/>
</dbReference>
<organism evidence="1">
    <name type="scientific">Lepeophtheirus salmonis</name>
    <name type="common">Salmon louse</name>
    <name type="synonym">Caligus salmonis</name>
    <dbReference type="NCBI Taxonomy" id="72036"/>
    <lineage>
        <taxon>Eukaryota</taxon>
        <taxon>Metazoa</taxon>
        <taxon>Ecdysozoa</taxon>
        <taxon>Arthropoda</taxon>
        <taxon>Crustacea</taxon>
        <taxon>Multicrustacea</taxon>
        <taxon>Hexanauplia</taxon>
        <taxon>Copepoda</taxon>
        <taxon>Siphonostomatoida</taxon>
        <taxon>Caligidae</taxon>
        <taxon>Lepeophtheirus</taxon>
    </lineage>
</organism>
<protein>
    <submittedName>
        <fullName evidence="1">Uncharacterized protein</fullName>
    </submittedName>
</protein>